<feature type="compositionally biased region" description="Low complexity" evidence="2">
    <location>
        <begin position="1"/>
        <end position="14"/>
    </location>
</feature>
<feature type="compositionally biased region" description="Low complexity" evidence="2">
    <location>
        <begin position="42"/>
        <end position="54"/>
    </location>
</feature>
<keyword evidence="4" id="KW-1185">Reference proteome</keyword>
<evidence type="ECO:0000256" key="2">
    <source>
        <dbReference type="SAM" id="MobiDB-lite"/>
    </source>
</evidence>
<proteinExistence type="predicted"/>
<sequence length="411" mass="43670">MALTTLLPSETNTTTHHHHHHHHHHRRRKKKPPPPPPPPPRTTTTTTTSSSSSSWSQLKSLLSCGSSSSSAQVHDPSTAKANLRRSGACGPSLCAFRTAAAAAASECGSAASSLPETAPLAVRRRHHQVAAAPGGLRGLSGCYECRAVAVEHAGRYPGRPRAELCTCPACGEVFTKAESLEHHQVTRHAVSELGPEDSGRNIVEIIFKSSWHSRGVRRRPTCQIERILKVHNTPRTLARFESYRDAVRLHARSAAATASTRAAADGNELLRFHSARLLCPLGIGGSSALCTASASGACSVCAAIRHGLTHRSDSHPEPLGVRTTASSGRAHDCDRSSGSLPSAVIGRTSWAMLVCRVIAGSVRRPGDPLDEPHDSVAAGDCDGTGGNLEELFVANPRAILPCFVVIYRILE</sequence>
<keyword evidence="1" id="KW-0863">Zinc-finger</keyword>
<name>A0A6P5EK68_ANACO</name>
<feature type="region of interest" description="Disordered" evidence="2">
    <location>
        <begin position="312"/>
        <end position="339"/>
    </location>
</feature>
<protein>
    <submittedName>
        <fullName evidence="5">Uncharacterized protein LOC109707128</fullName>
    </submittedName>
</protein>
<dbReference type="InterPro" id="IPR013087">
    <property type="entry name" value="Znf_C2H2_type"/>
</dbReference>
<keyword evidence="1" id="KW-0479">Metal-binding</keyword>
<dbReference type="PROSITE" id="PS50157">
    <property type="entry name" value="ZINC_FINGER_C2H2_2"/>
    <property type="match status" value="1"/>
</dbReference>
<evidence type="ECO:0000313" key="5">
    <source>
        <dbReference type="RefSeq" id="XP_020083812.1"/>
    </source>
</evidence>
<dbReference type="Proteomes" id="UP000515123">
    <property type="component" value="Linkage group 3"/>
</dbReference>
<dbReference type="AlphaFoldDB" id="A0A6P5EK68"/>
<keyword evidence="1" id="KW-0862">Zinc</keyword>
<dbReference type="OrthoDB" id="9514740at2759"/>
<reference evidence="5" key="2">
    <citation type="submission" date="2025-08" db="UniProtKB">
        <authorList>
            <consortium name="RefSeq"/>
        </authorList>
    </citation>
    <scope>IDENTIFICATION</scope>
    <source>
        <tissue evidence="5">Leaf</tissue>
    </source>
</reference>
<dbReference type="SUPFAM" id="SSF56399">
    <property type="entry name" value="ADP-ribosylation"/>
    <property type="match status" value="1"/>
</dbReference>
<dbReference type="GO" id="GO:0008270">
    <property type="term" value="F:zinc ion binding"/>
    <property type="evidence" value="ECO:0007669"/>
    <property type="project" value="UniProtKB-KW"/>
</dbReference>
<feature type="domain" description="C2H2-type" evidence="3">
    <location>
        <begin position="165"/>
        <end position="193"/>
    </location>
</feature>
<feature type="region of interest" description="Disordered" evidence="2">
    <location>
        <begin position="1"/>
        <end position="54"/>
    </location>
</feature>
<dbReference type="Gene3D" id="3.90.228.10">
    <property type="match status" value="1"/>
</dbReference>
<evidence type="ECO:0000259" key="3">
    <source>
        <dbReference type="PROSITE" id="PS50157"/>
    </source>
</evidence>
<evidence type="ECO:0000256" key="1">
    <source>
        <dbReference type="PROSITE-ProRule" id="PRU00042"/>
    </source>
</evidence>
<evidence type="ECO:0000313" key="4">
    <source>
        <dbReference type="Proteomes" id="UP000515123"/>
    </source>
</evidence>
<organism evidence="4 5">
    <name type="scientific">Ananas comosus</name>
    <name type="common">Pineapple</name>
    <name type="synonym">Ananas ananas</name>
    <dbReference type="NCBI Taxonomy" id="4615"/>
    <lineage>
        <taxon>Eukaryota</taxon>
        <taxon>Viridiplantae</taxon>
        <taxon>Streptophyta</taxon>
        <taxon>Embryophyta</taxon>
        <taxon>Tracheophyta</taxon>
        <taxon>Spermatophyta</taxon>
        <taxon>Magnoliopsida</taxon>
        <taxon>Liliopsida</taxon>
        <taxon>Poales</taxon>
        <taxon>Bromeliaceae</taxon>
        <taxon>Bromelioideae</taxon>
        <taxon>Ananas</taxon>
    </lineage>
</organism>
<dbReference type="PROSITE" id="PS00028">
    <property type="entry name" value="ZINC_FINGER_C2H2_1"/>
    <property type="match status" value="1"/>
</dbReference>
<accession>A0A6P5EK68</accession>
<gene>
    <name evidence="5" type="primary">LOC109707128</name>
</gene>
<dbReference type="RefSeq" id="XP_020083812.1">
    <property type="nucleotide sequence ID" value="XM_020228223.1"/>
</dbReference>
<feature type="compositionally biased region" description="Basic residues" evidence="2">
    <location>
        <begin position="15"/>
        <end position="32"/>
    </location>
</feature>
<reference evidence="4" key="1">
    <citation type="journal article" date="2015" name="Nat. Genet.">
        <title>The pineapple genome and the evolution of CAM photosynthesis.</title>
        <authorList>
            <person name="Ming R."/>
            <person name="VanBuren R."/>
            <person name="Wai C.M."/>
            <person name="Tang H."/>
            <person name="Schatz M.C."/>
            <person name="Bowers J.E."/>
            <person name="Lyons E."/>
            <person name="Wang M.L."/>
            <person name="Chen J."/>
            <person name="Biggers E."/>
            <person name="Zhang J."/>
            <person name="Huang L."/>
            <person name="Zhang L."/>
            <person name="Miao W."/>
            <person name="Zhang J."/>
            <person name="Ye Z."/>
            <person name="Miao C."/>
            <person name="Lin Z."/>
            <person name="Wang H."/>
            <person name="Zhou H."/>
            <person name="Yim W.C."/>
            <person name="Priest H.D."/>
            <person name="Zheng C."/>
            <person name="Woodhouse M."/>
            <person name="Edger P.P."/>
            <person name="Guyot R."/>
            <person name="Guo H.B."/>
            <person name="Guo H."/>
            <person name="Zheng G."/>
            <person name="Singh R."/>
            <person name="Sharma A."/>
            <person name="Min X."/>
            <person name="Zheng Y."/>
            <person name="Lee H."/>
            <person name="Gurtowski J."/>
            <person name="Sedlazeck F.J."/>
            <person name="Harkess A."/>
            <person name="McKain M.R."/>
            <person name="Liao Z."/>
            <person name="Fang J."/>
            <person name="Liu J."/>
            <person name="Zhang X."/>
            <person name="Zhang Q."/>
            <person name="Hu W."/>
            <person name="Qin Y."/>
            <person name="Wang K."/>
            <person name="Chen L.Y."/>
            <person name="Shirley N."/>
            <person name="Lin Y.R."/>
            <person name="Liu L.Y."/>
            <person name="Hernandez A.G."/>
            <person name="Wright C.L."/>
            <person name="Bulone V."/>
            <person name="Tuskan G.A."/>
            <person name="Heath K."/>
            <person name="Zee F."/>
            <person name="Moore P.H."/>
            <person name="Sunkar R."/>
            <person name="Leebens-Mack J.H."/>
            <person name="Mockler T."/>
            <person name="Bennetzen J.L."/>
            <person name="Freeling M."/>
            <person name="Sankoff D."/>
            <person name="Paterson A.H."/>
            <person name="Zhu X."/>
            <person name="Yang X."/>
            <person name="Smith J.A."/>
            <person name="Cushman J.C."/>
            <person name="Paull R.E."/>
            <person name="Yu Q."/>
        </authorList>
    </citation>
    <scope>NUCLEOTIDE SEQUENCE [LARGE SCALE GENOMIC DNA]</scope>
    <source>
        <strain evidence="4">cv. F153</strain>
    </source>
</reference>
<dbReference type="PANTHER" id="PTHR31681">
    <property type="entry name" value="C2H2-LIKE ZINC FINGER PROTEIN"/>
    <property type="match status" value="1"/>
</dbReference>
<dbReference type="GeneID" id="109707128"/>
<dbReference type="PANTHER" id="PTHR31681:SF12">
    <property type="entry name" value="C2H2-LIKE ZINC FINGER PROTEIN"/>
    <property type="match status" value="1"/>
</dbReference>